<dbReference type="EC" id="2.1.1.-" evidence="4"/>
<dbReference type="InterPro" id="IPR041698">
    <property type="entry name" value="Methyltransf_25"/>
</dbReference>
<evidence type="ECO:0000313" key="5">
    <source>
        <dbReference type="Proteomes" id="UP001447516"/>
    </source>
</evidence>
<accession>A0ABV0ASE7</accession>
<evidence type="ECO:0000259" key="3">
    <source>
        <dbReference type="Pfam" id="PF13649"/>
    </source>
</evidence>
<sequence>MTEPGFLLSTRASYDAVAAAYAGRFHDELAAKPVERAMLGAFAELVPSAEPVADIGCGTGHVTARLRDLGLSAFGIDLSSQMVALARRQHPGLRFDEGSMTALDLPDRTLGGILAMYSIIHIPREHLPQVFAEFHRVLVPGGRALLVFQVGDAHERRTEAFGQSISLDCYWRSLEHVAESLGRAGFAEDARLLREPDEHEKLQRGFLLVRRPADVV</sequence>
<dbReference type="Pfam" id="PF13649">
    <property type="entry name" value="Methyltransf_25"/>
    <property type="match status" value="1"/>
</dbReference>
<dbReference type="EMBL" id="JBDJAW010000016">
    <property type="protein sequence ID" value="MEN3537513.1"/>
    <property type="molecule type" value="Genomic_DNA"/>
</dbReference>
<dbReference type="Proteomes" id="UP001447516">
    <property type="component" value="Unassembled WGS sequence"/>
</dbReference>
<dbReference type="Gene3D" id="3.40.50.150">
    <property type="entry name" value="Vaccinia Virus protein VP39"/>
    <property type="match status" value="1"/>
</dbReference>
<evidence type="ECO:0000256" key="2">
    <source>
        <dbReference type="ARBA" id="ARBA00022679"/>
    </source>
</evidence>
<dbReference type="GO" id="GO:0008168">
    <property type="term" value="F:methyltransferase activity"/>
    <property type="evidence" value="ECO:0007669"/>
    <property type="project" value="UniProtKB-KW"/>
</dbReference>
<dbReference type="RefSeq" id="WP_346227473.1">
    <property type="nucleotide sequence ID" value="NZ_JBDJAW010000016.1"/>
</dbReference>
<dbReference type="SUPFAM" id="SSF53335">
    <property type="entry name" value="S-adenosyl-L-methionine-dependent methyltransferases"/>
    <property type="match status" value="1"/>
</dbReference>
<dbReference type="PANTHER" id="PTHR43861">
    <property type="entry name" value="TRANS-ACONITATE 2-METHYLTRANSFERASE-RELATED"/>
    <property type="match status" value="1"/>
</dbReference>
<dbReference type="GO" id="GO:0032259">
    <property type="term" value="P:methylation"/>
    <property type="evidence" value="ECO:0007669"/>
    <property type="project" value="UniProtKB-KW"/>
</dbReference>
<dbReference type="CDD" id="cd02440">
    <property type="entry name" value="AdoMet_MTases"/>
    <property type="match status" value="1"/>
</dbReference>
<organism evidence="4 5">
    <name type="scientific">Microbispora maris</name>
    <dbReference type="NCBI Taxonomy" id="3144104"/>
    <lineage>
        <taxon>Bacteria</taxon>
        <taxon>Bacillati</taxon>
        <taxon>Actinomycetota</taxon>
        <taxon>Actinomycetes</taxon>
        <taxon>Streptosporangiales</taxon>
        <taxon>Streptosporangiaceae</taxon>
        <taxon>Microbispora</taxon>
    </lineage>
</organism>
<evidence type="ECO:0000313" key="4">
    <source>
        <dbReference type="EMBL" id="MEN3537513.1"/>
    </source>
</evidence>
<gene>
    <name evidence="4" type="ORF">AAH991_20545</name>
</gene>
<keyword evidence="5" id="KW-1185">Reference proteome</keyword>
<reference evidence="4 5" key="1">
    <citation type="submission" date="2024-05" db="EMBL/GenBank/DDBJ databases">
        <title>Microbispora sp.ZYX-F-249.</title>
        <authorList>
            <person name="Xie H."/>
        </authorList>
    </citation>
    <scope>NUCLEOTIDE SEQUENCE [LARGE SCALE GENOMIC DNA]</scope>
    <source>
        <strain evidence="4 5">ZYX-F-249</strain>
    </source>
</reference>
<comment type="caution">
    <text evidence="4">The sequence shown here is derived from an EMBL/GenBank/DDBJ whole genome shotgun (WGS) entry which is preliminary data.</text>
</comment>
<evidence type="ECO:0000256" key="1">
    <source>
        <dbReference type="ARBA" id="ARBA00022603"/>
    </source>
</evidence>
<dbReference type="InterPro" id="IPR029063">
    <property type="entry name" value="SAM-dependent_MTases_sf"/>
</dbReference>
<keyword evidence="1 4" id="KW-0489">Methyltransferase</keyword>
<feature type="domain" description="Methyltransferase" evidence="3">
    <location>
        <begin position="52"/>
        <end position="142"/>
    </location>
</feature>
<name>A0ABV0ASE7_9ACTN</name>
<keyword evidence="2 4" id="KW-0808">Transferase</keyword>
<proteinExistence type="predicted"/>
<protein>
    <submittedName>
        <fullName evidence="4">Class I SAM-dependent methyltransferase</fullName>
        <ecNumber evidence="4">2.1.1.-</ecNumber>
    </submittedName>
</protein>
<dbReference type="PANTHER" id="PTHR43861:SF1">
    <property type="entry name" value="TRANS-ACONITATE 2-METHYLTRANSFERASE"/>
    <property type="match status" value="1"/>
</dbReference>